<protein>
    <submittedName>
        <fullName evidence="3">GON-4-like protein</fullName>
    </submittedName>
</protein>
<feature type="region of interest" description="Disordered" evidence="1">
    <location>
        <begin position="1"/>
        <end position="22"/>
    </location>
</feature>
<dbReference type="Proteomes" id="UP000025227">
    <property type="component" value="Unplaced"/>
</dbReference>
<evidence type="ECO:0000313" key="3">
    <source>
        <dbReference type="WBParaSite" id="HCON_00179000-00001"/>
    </source>
</evidence>
<evidence type="ECO:0000313" key="2">
    <source>
        <dbReference type="Proteomes" id="UP000025227"/>
    </source>
</evidence>
<sequence>MVQDPLFGEMEKSKEQTEDTDDALLKEVEEVEDSLDLEDAYESPEQTPLTFEIQPHIFSKLEHIPTKPCTLHFGTLSYLAMPNPLEQSMEFCQ</sequence>
<keyword evidence="2" id="KW-1185">Reference proteome</keyword>
<dbReference type="AlphaFoldDB" id="A0A7I4Z2K0"/>
<reference evidence="3" key="1">
    <citation type="submission" date="2020-12" db="UniProtKB">
        <authorList>
            <consortium name="WormBaseParasite"/>
        </authorList>
    </citation>
    <scope>IDENTIFICATION</scope>
    <source>
        <strain evidence="3">MHco3</strain>
    </source>
</reference>
<accession>A0A7I4Z2K0</accession>
<organism evidence="2 3">
    <name type="scientific">Haemonchus contortus</name>
    <name type="common">Barber pole worm</name>
    <dbReference type="NCBI Taxonomy" id="6289"/>
    <lineage>
        <taxon>Eukaryota</taxon>
        <taxon>Metazoa</taxon>
        <taxon>Ecdysozoa</taxon>
        <taxon>Nematoda</taxon>
        <taxon>Chromadorea</taxon>
        <taxon>Rhabditida</taxon>
        <taxon>Rhabditina</taxon>
        <taxon>Rhabditomorpha</taxon>
        <taxon>Strongyloidea</taxon>
        <taxon>Trichostrongylidae</taxon>
        <taxon>Haemonchus</taxon>
    </lineage>
</organism>
<dbReference type="WBParaSite" id="HCON_00179000-00001">
    <property type="protein sequence ID" value="HCON_00179000-00001"/>
    <property type="gene ID" value="HCON_00179000"/>
</dbReference>
<name>A0A7I4Z2K0_HAECO</name>
<evidence type="ECO:0000256" key="1">
    <source>
        <dbReference type="SAM" id="MobiDB-lite"/>
    </source>
</evidence>
<feature type="compositionally biased region" description="Basic and acidic residues" evidence="1">
    <location>
        <begin position="9"/>
        <end position="22"/>
    </location>
</feature>
<proteinExistence type="predicted"/>